<evidence type="ECO:0000256" key="4">
    <source>
        <dbReference type="ARBA" id="ARBA00022827"/>
    </source>
</evidence>
<dbReference type="GO" id="GO:0071949">
    <property type="term" value="F:FAD binding"/>
    <property type="evidence" value="ECO:0007669"/>
    <property type="project" value="InterPro"/>
</dbReference>
<evidence type="ECO:0000313" key="7">
    <source>
        <dbReference type="Proteomes" id="UP000251666"/>
    </source>
</evidence>
<dbReference type="Proteomes" id="UP000251666">
    <property type="component" value="Chromosome"/>
</dbReference>
<dbReference type="InterPro" id="IPR051264">
    <property type="entry name" value="FAD-oxidored/transferase_4"/>
</dbReference>
<dbReference type="Gene3D" id="3.30.70.2190">
    <property type="match status" value="1"/>
</dbReference>
<evidence type="ECO:0000256" key="2">
    <source>
        <dbReference type="ARBA" id="ARBA00008000"/>
    </source>
</evidence>
<evidence type="ECO:0000259" key="5">
    <source>
        <dbReference type="PROSITE" id="PS51387"/>
    </source>
</evidence>
<dbReference type="InterPro" id="IPR036318">
    <property type="entry name" value="FAD-bd_PCMH-like_sf"/>
</dbReference>
<organism evidence="6 7">
    <name type="scientific">Pseudomonas thivervalensis</name>
    <dbReference type="NCBI Taxonomy" id="86265"/>
    <lineage>
        <taxon>Bacteria</taxon>
        <taxon>Pseudomonadati</taxon>
        <taxon>Pseudomonadota</taxon>
        <taxon>Gammaproteobacteria</taxon>
        <taxon>Pseudomonadales</taxon>
        <taxon>Pseudomonadaceae</taxon>
        <taxon>Pseudomonas</taxon>
    </lineage>
</organism>
<dbReference type="Pfam" id="PF01565">
    <property type="entry name" value="FAD_binding_4"/>
    <property type="match status" value="1"/>
</dbReference>
<dbReference type="InterPro" id="IPR016166">
    <property type="entry name" value="FAD-bd_PCMH"/>
</dbReference>
<dbReference type="InterPro" id="IPR004113">
    <property type="entry name" value="FAD-bd_oxidored_4_C"/>
</dbReference>
<dbReference type="FunFam" id="3.30.465.10:FF:000001">
    <property type="entry name" value="D-2-hydroxyglutarate dehydrogenase, mitochondrial"/>
    <property type="match status" value="1"/>
</dbReference>
<dbReference type="PANTHER" id="PTHR43716">
    <property type="entry name" value="D-2-HYDROXYGLUTARATE DEHYDROGENASE, MITOCHONDRIAL"/>
    <property type="match status" value="1"/>
</dbReference>
<dbReference type="GO" id="GO:0003824">
    <property type="term" value="F:catalytic activity"/>
    <property type="evidence" value="ECO:0007669"/>
    <property type="project" value="InterPro"/>
</dbReference>
<gene>
    <name evidence="6" type="ORF">CEQ51_28445</name>
</gene>
<dbReference type="KEGG" id="pthv:CE140_28450"/>
<keyword evidence="7" id="KW-1185">Reference proteome</keyword>
<proteinExistence type="inferred from homology"/>
<dbReference type="Pfam" id="PF02913">
    <property type="entry name" value="FAD-oxidase_C"/>
    <property type="match status" value="1"/>
</dbReference>
<dbReference type="SUPFAM" id="SSF55103">
    <property type="entry name" value="FAD-linked oxidases, C-terminal domain"/>
    <property type="match status" value="1"/>
</dbReference>
<dbReference type="InterPro" id="IPR016171">
    <property type="entry name" value="Vanillyl_alc_oxidase_C-sub2"/>
</dbReference>
<comment type="similarity">
    <text evidence="2">Belongs to the FAD-binding oxidoreductase/transferase type 4 family.</text>
</comment>
<dbReference type="InterPro" id="IPR016164">
    <property type="entry name" value="FAD-linked_Oxase-like_C"/>
</dbReference>
<dbReference type="InterPro" id="IPR016169">
    <property type="entry name" value="FAD-bd_PCMH_sub2"/>
</dbReference>
<evidence type="ECO:0000313" key="6">
    <source>
        <dbReference type="EMBL" id="AXA63837.1"/>
    </source>
</evidence>
<dbReference type="FunFam" id="1.10.45.10:FF:000001">
    <property type="entry name" value="D-lactate dehydrogenase mitochondrial"/>
    <property type="match status" value="1"/>
</dbReference>
<dbReference type="Gene3D" id="3.30.465.10">
    <property type="match status" value="1"/>
</dbReference>
<dbReference type="Gene3D" id="3.30.43.10">
    <property type="entry name" value="Uridine Diphospho-n-acetylenolpyruvylglucosamine Reductase, domain 2"/>
    <property type="match status" value="1"/>
</dbReference>
<feature type="domain" description="FAD-binding PCMH-type" evidence="5">
    <location>
        <begin position="39"/>
        <end position="220"/>
    </location>
</feature>
<dbReference type="PROSITE" id="PS51387">
    <property type="entry name" value="FAD_PCMH"/>
    <property type="match status" value="1"/>
</dbReference>
<protein>
    <submittedName>
        <fullName evidence="6">Hydroxyacid dehydrogenase</fullName>
    </submittedName>
</protein>
<keyword evidence="3" id="KW-0285">Flavoprotein</keyword>
<comment type="cofactor">
    <cofactor evidence="1">
        <name>FAD</name>
        <dbReference type="ChEBI" id="CHEBI:57692"/>
    </cofactor>
</comment>
<dbReference type="Gene3D" id="1.10.45.10">
    <property type="entry name" value="Vanillyl-alcohol Oxidase, Chain A, domain 4"/>
    <property type="match status" value="1"/>
</dbReference>
<dbReference type="GO" id="GO:0022904">
    <property type="term" value="P:respiratory electron transport chain"/>
    <property type="evidence" value="ECO:0007669"/>
    <property type="project" value="TreeGrafter"/>
</dbReference>
<reference evidence="7" key="1">
    <citation type="journal article" date="2021" name="Front. Microbiol.">
        <title>Genomic Analysis of the 1-Aminocyclopropane-1-Carboxylate Deaminase-Producing Pseudomonas thivervalensis SC5 Reveals Its Multifaceted Roles in Soil and in Beneficial Interactions With Plants.</title>
        <authorList>
            <person name="Nascimento F.X."/>
            <person name="Uron P."/>
            <person name="Glick B.R."/>
            <person name="Giachini A."/>
            <person name="Rossi M.J."/>
        </authorList>
    </citation>
    <scope>NUCLEOTIDE SEQUENCE [LARGE SCALE GENOMIC DNA]</scope>
    <source>
        <strain evidence="7">PLM3</strain>
    </source>
</reference>
<dbReference type="SUPFAM" id="SSF56176">
    <property type="entry name" value="FAD-binding/transporter-associated domain-like"/>
    <property type="match status" value="1"/>
</dbReference>
<evidence type="ECO:0000256" key="1">
    <source>
        <dbReference type="ARBA" id="ARBA00001974"/>
    </source>
</evidence>
<name>A0A2Z5A072_9PSED</name>
<dbReference type="PANTHER" id="PTHR43716:SF2">
    <property type="entry name" value="BLL6224 PROTEIN"/>
    <property type="match status" value="1"/>
</dbReference>
<dbReference type="InterPro" id="IPR016167">
    <property type="entry name" value="FAD-bd_PCMH_sub1"/>
</dbReference>
<dbReference type="InterPro" id="IPR006094">
    <property type="entry name" value="Oxid_FAD_bind_N"/>
</dbReference>
<dbReference type="Gene3D" id="3.30.70.2740">
    <property type="match status" value="1"/>
</dbReference>
<dbReference type="AlphaFoldDB" id="A0A2Z5A072"/>
<keyword evidence="4" id="KW-0274">FAD</keyword>
<dbReference type="RefSeq" id="WP_208666043.1">
    <property type="nucleotide sequence ID" value="NZ_CP022201.1"/>
</dbReference>
<sequence>MSSLSDQVLQRIEQVVGQAGLVRDPELMHSYLTDWRNAYQGQAALVVRPATTEEVAEVVRICHDAQVALVPQGGNTGLCGGSIPDASGSQVVLSLTRMKRIREIDLANETITVEAGVILQQLQDAASQAGRLFPLSLGAEGSCTVGGNLATNAGGTAVLRYGNMRELTLGLEVVLPDGRVWNGLRGLRKDNTGYDLKHLFIGSEGTLGIITAAVLKLFPATHSTATAWVALPSPQAAVDLIGHIRSLCADRLTGFEMMSRQSLDFVLDHVAGCNDPLETKHPWYALIELRDTVPDAPLTLLLENGLAHAFERGWVIDAVLANSQARAAALWALREGISEAQNHEGPSLKHDISVPVSRIPEFIERTDKALQQDFPGVRIVSYGHMGDGNLHYNISKPIGDEDASFKAREQAITQAIYRMTSAFNGSISAEHGLGQAKPDAAVHFKDPLEIELMRAIKRTLDPAGLMNPGKVFTAGLGVTQSAAAGFPVG</sequence>
<evidence type="ECO:0000256" key="3">
    <source>
        <dbReference type="ARBA" id="ARBA00022630"/>
    </source>
</evidence>
<accession>A0A2Z5A072</accession>
<dbReference type="EMBL" id="CP022202">
    <property type="protein sequence ID" value="AXA63837.1"/>
    <property type="molecule type" value="Genomic_DNA"/>
</dbReference>